<protein>
    <recommendedName>
        <fullName evidence="1">Aminoglycoside phosphotransferase domain-containing protein</fullName>
    </recommendedName>
</protein>
<keyword evidence="3" id="KW-1185">Reference proteome</keyword>
<reference evidence="2 3" key="1">
    <citation type="submission" date="2013-07" db="EMBL/GenBank/DDBJ databases">
        <title>The Genome Sequence of Cryptococcus heveanensis BCC8398.</title>
        <authorList>
            <consortium name="The Broad Institute Genome Sequencing Platform"/>
            <person name="Cuomo C."/>
            <person name="Litvintseva A."/>
            <person name="Chen Y."/>
            <person name="Heitman J."/>
            <person name="Sun S."/>
            <person name="Springer D."/>
            <person name="Dromer F."/>
            <person name="Young S.K."/>
            <person name="Zeng Q."/>
            <person name="Gargeya S."/>
            <person name="Fitzgerald M."/>
            <person name="Abouelleil A."/>
            <person name="Alvarado L."/>
            <person name="Berlin A.M."/>
            <person name="Chapman S.B."/>
            <person name="Dewar J."/>
            <person name="Goldberg J."/>
            <person name="Griggs A."/>
            <person name="Gujja S."/>
            <person name="Hansen M."/>
            <person name="Howarth C."/>
            <person name="Imamovic A."/>
            <person name="Larimer J."/>
            <person name="McCowan C."/>
            <person name="Murphy C."/>
            <person name="Pearson M."/>
            <person name="Priest M."/>
            <person name="Roberts A."/>
            <person name="Saif S."/>
            <person name="Shea T."/>
            <person name="Sykes S."/>
            <person name="Wortman J."/>
            <person name="Nusbaum C."/>
            <person name="Birren B."/>
        </authorList>
    </citation>
    <scope>NUCLEOTIDE SEQUENCE [LARGE SCALE GENOMIC DNA]</scope>
    <source>
        <strain evidence="2 3">BCC8398</strain>
    </source>
</reference>
<evidence type="ECO:0000313" key="2">
    <source>
        <dbReference type="EMBL" id="OCF31889.1"/>
    </source>
</evidence>
<dbReference type="PANTHER" id="PTHR21310">
    <property type="entry name" value="AMINOGLYCOSIDE PHOSPHOTRANSFERASE-RELATED-RELATED"/>
    <property type="match status" value="1"/>
</dbReference>
<name>A0A1B9GLD2_9TREE</name>
<dbReference type="SUPFAM" id="SSF56112">
    <property type="entry name" value="Protein kinase-like (PK-like)"/>
    <property type="match status" value="1"/>
</dbReference>
<dbReference type="AlphaFoldDB" id="A0A1B9GLD2"/>
<dbReference type="Pfam" id="PF01636">
    <property type="entry name" value="APH"/>
    <property type="match status" value="1"/>
</dbReference>
<dbReference type="Proteomes" id="UP000092666">
    <property type="component" value="Unassembled WGS sequence"/>
</dbReference>
<dbReference type="OrthoDB" id="2564497at2759"/>
<proteinExistence type="predicted"/>
<dbReference type="Gene3D" id="3.90.1200.10">
    <property type="match status" value="1"/>
</dbReference>
<dbReference type="InterPro" id="IPR051678">
    <property type="entry name" value="AGP_Transferase"/>
</dbReference>
<dbReference type="InterPro" id="IPR002575">
    <property type="entry name" value="Aminoglycoside_PTrfase"/>
</dbReference>
<reference evidence="3" key="2">
    <citation type="submission" date="2013-12" db="EMBL/GenBank/DDBJ databases">
        <title>Evolution of pathogenesis and genome organization in the Tremellales.</title>
        <authorList>
            <person name="Cuomo C."/>
            <person name="Litvintseva A."/>
            <person name="Heitman J."/>
            <person name="Chen Y."/>
            <person name="Sun S."/>
            <person name="Springer D."/>
            <person name="Dromer F."/>
            <person name="Young S."/>
            <person name="Zeng Q."/>
            <person name="Chapman S."/>
            <person name="Gujja S."/>
            <person name="Saif S."/>
            <person name="Birren B."/>
        </authorList>
    </citation>
    <scope>NUCLEOTIDE SEQUENCE [LARGE SCALE GENOMIC DNA]</scope>
    <source>
        <strain evidence="3">BCC8398</strain>
    </source>
</reference>
<dbReference type="EMBL" id="KI669512">
    <property type="protein sequence ID" value="OCF31889.1"/>
    <property type="molecule type" value="Genomic_DNA"/>
</dbReference>
<feature type="domain" description="Aminoglycoside phosphotransferase" evidence="1">
    <location>
        <begin position="121"/>
        <end position="321"/>
    </location>
</feature>
<sequence>MRYHRCTSCGKHLCFTHAFRPFHKCLELDEDEAEEAGNQVYSDEFYARIKRIKQSNIPAVASSLRDNIPCVLDIPENLQDVMEGGVNALIPVVFEDGHRWLVRVKQQDNRPPLDGFNRMIAESEVETIKVLRERGLQVPGAYLPSSGDTDQSQLCYFFVEFVKGTPLELPLSDGEYPEEKQRKILYQLAKFNIELSQMSFPAVGSLYPPLDGSSGSHIGPITSNEMCEETSPYFLGPFQTNQERYLAVADFVLRKISEGVLCPDDPLPIYLWHLELKDIISGYDKWQDGGPYYLKHGDDKGDHIMADQDGNVTALIDWEWAYTTTKAEAFATPLVCYDLQMLLAEGRDELEPNEVVLIQAYEELGRPDLAECARLGRFYHLLGESLGHRPYIELVKGMRIVLKLPEYDLDTIEEWVEEMKKKYAGVSGVKPFVH</sequence>
<dbReference type="STRING" id="1296120.A0A1B9GLD2"/>
<gene>
    <name evidence="2" type="ORF">I316_06489</name>
</gene>
<accession>A0A1B9GLD2</accession>
<evidence type="ECO:0000313" key="3">
    <source>
        <dbReference type="Proteomes" id="UP000092666"/>
    </source>
</evidence>
<dbReference type="PANTHER" id="PTHR21310:SF15">
    <property type="entry name" value="AMINOGLYCOSIDE PHOSPHOTRANSFERASE DOMAIN-CONTAINING PROTEIN"/>
    <property type="match status" value="1"/>
</dbReference>
<evidence type="ECO:0000259" key="1">
    <source>
        <dbReference type="Pfam" id="PF01636"/>
    </source>
</evidence>
<organism evidence="2 3">
    <name type="scientific">Kwoniella heveanensis BCC8398</name>
    <dbReference type="NCBI Taxonomy" id="1296120"/>
    <lineage>
        <taxon>Eukaryota</taxon>
        <taxon>Fungi</taxon>
        <taxon>Dikarya</taxon>
        <taxon>Basidiomycota</taxon>
        <taxon>Agaricomycotina</taxon>
        <taxon>Tremellomycetes</taxon>
        <taxon>Tremellales</taxon>
        <taxon>Cryptococcaceae</taxon>
        <taxon>Kwoniella</taxon>
    </lineage>
</organism>
<dbReference type="InterPro" id="IPR011009">
    <property type="entry name" value="Kinase-like_dom_sf"/>
</dbReference>